<evidence type="ECO:0000313" key="2">
    <source>
        <dbReference type="EMBL" id="GAA5200482.1"/>
    </source>
</evidence>
<feature type="domain" description="Methyltransferase FkbM" evidence="1">
    <location>
        <begin position="37"/>
        <end position="164"/>
    </location>
</feature>
<dbReference type="Proteomes" id="UP001501570">
    <property type="component" value="Unassembled WGS sequence"/>
</dbReference>
<dbReference type="SUPFAM" id="SSF53335">
    <property type="entry name" value="S-adenosyl-L-methionine-dependent methyltransferases"/>
    <property type="match status" value="1"/>
</dbReference>
<dbReference type="InterPro" id="IPR029063">
    <property type="entry name" value="SAM-dependent_MTases_sf"/>
</dbReference>
<gene>
    <name evidence="2" type="ORF">GCM10023322_78470</name>
</gene>
<dbReference type="RefSeq" id="WP_345638531.1">
    <property type="nucleotide sequence ID" value="NZ_BAABJQ010000043.1"/>
</dbReference>
<protein>
    <recommendedName>
        <fullName evidence="1">Methyltransferase FkbM domain-containing protein</fullName>
    </recommendedName>
</protein>
<reference evidence="3" key="1">
    <citation type="journal article" date="2019" name="Int. J. Syst. Evol. Microbiol.">
        <title>The Global Catalogue of Microorganisms (GCM) 10K type strain sequencing project: providing services to taxonomists for standard genome sequencing and annotation.</title>
        <authorList>
            <consortium name="The Broad Institute Genomics Platform"/>
            <consortium name="The Broad Institute Genome Sequencing Center for Infectious Disease"/>
            <person name="Wu L."/>
            <person name="Ma J."/>
        </authorList>
    </citation>
    <scope>NUCLEOTIDE SEQUENCE [LARGE SCALE GENOMIC DNA]</scope>
    <source>
        <strain evidence="3">JCM 18304</strain>
    </source>
</reference>
<dbReference type="EMBL" id="BAABJQ010000043">
    <property type="protein sequence ID" value="GAA5200482.1"/>
    <property type="molecule type" value="Genomic_DNA"/>
</dbReference>
<dbReference type="Pfam" id="PF05050">
    <property type="entry name" value="Methyltransf_21"/>
    <property type="match status" value="1"/>
</dbReference>
<sequence>MVGLRRSLESYYGHPERDAAMDGFYARFIRPGDLVFDIGAHVGDRVASFLRLGARVVAVEPQPLCVLALRAIFSGDDRVAVVEAACADGVGTVPLYINTANPTVSTASPHFPRAARGATGWEDETWDTTGEAPSTTLDALIAAHGLPAFVKIDVEGFEDAVLAGLHQAPPALSFEFTTIERILPRRCLDHLCALGFTDFNLALGDEMALALPGWLSADDMAAHLRALPHEVNSGDVYCLSRPPRS</sequence>
<keyword evidence="3" id="KW-1185">Reference proteome</keyword>
<proteinExistence type="predicted"/>
<evidence type="ECO:0000259" key="1">
    <source>
        <dbReference type="Pfam" id="PF05050"/>
    </source>
</evidence>
<dbReference type="InterPro" id="IPR006342">
    <property type="entry name" value="FkbM_mtfrase"/>
</dbReference>
<name>A0ABP9SPX6_9ACTN</name>
<dbReference type="InterPro" id="IPR052514">
    <property type="entry name" value="SAM-dependent_MTase"/>
</dbReference>
<dbReference type="PANTHER" id="PTHR34203:SF15">
    <property type="entry name" value="SLL1173 PROTEIN"/>
    <property type="match status" value="1"/>
</dbReference>
<evidence type="ECO:0000313" key="3">
    <source>
        <dbReference type="Proteomes" id="UP001501570"/>
    </source>
</evidence>
<comment type="caution">
    <text evidence="2">The sequence shown here is derived from an EMBL/GenBank/DDBJ whole genome shotgun (WGS) entry which is preliminary data.</text>
</comment>
<organism evidence="2 3">
    <name type="scientific">Rugosimonospora acidiphila</name>
    <dbReference type="NCBI Taxonomy" id="556531"/>
    <lineage>
        <taxon>Bacteria</taxon>
        <taxon>Bacillati</taxon>
        <taxon>Actinomycetota</taxon>
        <taxon>Actinomycetes</taxon>
        <taxon>Micromonosporales</taxon>
        <taxon>Micromonosporaceae</taxon>
        <taxon>Rugosimonospora</taxon>
    </lineage>
</organism>
<dbReference type="Gene3D" id="3.40.50.150">
    <property type="entry name" value="Vaccinia Virus protein VP39"/>
    <property type="match status" value="1"/>
</dbReference>
<dbReference type="NCBIfam" id="TIGR01444">
    <property type="entry name" value="fkbM_fam"/>
    <property type="match status" value="1"/>
</dbReference>
<dbReference type="PANTHER" id="PTHR34203">
    <property type="entry name" value="METHYLTRANSFERASE, FKBM FAMILY PROTEIN"/>
    <property type="match status" value="1"/>
</dbReference>
<accession>A0ABP9SPX6</accession>